<evidence type="ECO:0000256" key="2">
    <source>
        <dbReference type="ARBA" id="ARBA00004906"/>
    </source>
</evidence>
<evidence type="ECO:0000259" key="13">
    <source>
        <dbReference type="PROSITE" id="PS51081"/>
    </source>
</evidence>
<keyword evidence="7 10" id="KW-0863">Zinc-finger</keyword>
<dbReference type="PROSITE" id="PS50089">
    <property type="entry name" value="ZF_RING_2"/>
    <property type="match status" value="1"/>
</dbReference>
<dbReference type="InterPro" id="IPR049548">
    <property type="entry name" value="Sina-like_RING"/>
</dbReference>
<sequence length="268" mass="29935">MTTGALDCPICYDPLEPPIYQCGVGHLICKSCCAKLKKCPVCPRIGFERCFGMEHVVESIEVSCSFAKHGCTKSIVYFNKKRHEKACRHGPCFCPETGCNFIGPALALMGHLTAHHKWSSKAFRYYEQVELRLQPVPCVLHSRDGHVFLMNVVPAEPFGLAISLLCVQPEATDSRFRCSVVCSCFAGHSQMSKLDAVRSSMLSDGMPKDFFCIVPKPKALVKGADVVLRITIAPQLVFDEEDKEQEDEGEDNESYNDEEDEDDDEEEE</sequence>
<dbReference type="Gene3D" id="3.30.40.10">
    <property type="entry name" value="Zinc/RING finger domain, C3HC4 (zinc finger)"/>
    <property type="match status" value="2"/>
</dbReference>
<dbReference type="PANTHER" id="PTHR10315:SF83">
    <property type="entry name" value="RING-TYPE E3 UBIQUITIN TRANSFERASE"/>
    <property type="match status" value="1"/>
</dbReference>
<keyword evidence="6" id="KW-0479">Metal-binding</keyword>
<dbReference type="AlphaFoldDB" id="A0A835EGU3"/>
<dbReference type="InterPro" id="IPR001841">
    <property type="entry name" value="Znf_RING"/>
</dbReference>
<protein>
    <recommendedName>
        <fullName evidence="4">RING-type E3 ubiquitin transferase</fullName>
        <ecNumber evidence="4">2.3.2.27</ecNumber>
    </recommendedName>
</protein>
<name>A0A835EGU3_9POAL</name>
<evidence type="ECO:0000256" key="4">
    <source>
        <dbReference type="ARBA" id="ARBA00012483"/>
    </source>
</evidence>
<evidence type="ECO:0000256" key="6">
    <source>
        <dbReference type="ARBA" id="ARBA00022723"/>
    </source>
</evidence>
<dbReference type="EMBL" id="JACEFO010002095">
    <property type="protein sequence ID" value="KAF8684786.1"/>
    <property type="molecule type" value="Genomic_DNA"/>
</dbReference>
<feature type="domain" description="SIAH-type" evidence="13">
    <location>
        <begin position="59"/>
        <end position="117"/>
    </location>
</feature>
<gene>
    <name evidence="14" type="ORF">HU200_044209</name>
</gene>
<keyword evidence="9" id="KW-0862">Zinc</keyword>
<evidence type="ECO:0000313" key="14">
    <source>
        <dbReference type="EMBL" id="KAF8684786.1"/>
    </source>
</evidence>
<comment type="caution">
    <text evidence="14">The sequence shown here is derived from an EMBL/GenBank/DDBJ whole genome shotgun (WGS) entry which is preliminary data.</text>
</comment>
<dbReference type="GO" id="GO:0005737">
    <property type="term" value="C:cytoplasm"/>
    <property type="evidence" value="ECO:0007669"/>
    <property type="project" value="TreeGrafter"/>
</dbReference>
<dbReference type="GO" id="GO:0008270">
    <property type="term" value="F:zinc ion binding"/>
    <property type="evidence" value="ECO:0007669"/>
    <property type="project" value="UniProtKB-KW"/>
</dbReference>
<evidence type="ECO:0000313" key="15">
    <source>
        <dbReference type="Proteomes" id="UP000636709"/>
    </source>
</evidence>
<dbReference type="PROSITE" id="PS51081">
    <property type="entry name" value="ZF_SIAH"/>
    <property type="match status" value="1"/>
</dbReference>
<dbReference type="OrthoDB" id="629501at2759"/>
<feature type="region of interest" description="Disordered" evidence="11">
    <location>
        <begin position="238"/>
        <end position="268"/>
    </location>
</feature>
<comment type="catalytic activity">
    <reaction evidence="1">
        <text>S-ubiquitinyl-[E2 ubiquitin-conjugating enzyme]-L-cysteine + [acceptor protein]-L-lysine = [E2 ubiquitin-conjugating enzyme]-L-cysteine + N(6)-ubiquitinyl-[acceptor protein]-L-lysine.</text>
        <dbReference type="EC" id="2.3.2.27"/>
    </reaction>
</comment>
<keyword evidence="8" id="KW-0833">Ubl conjugation pathway</keyword>
<comment type="similarity">
    <text evidence="3">Belongs to the SINA (Seven in absentia) family.</text>
</comment>
<comment type="pathway">
    <text evidence="2">Protein modification; protein ubiquitination.</text>
</comment>
<dbReference type="CDD" id="cd16571">
    <property type="entry name" value="RING-HC_SIAHs"/>
    <property type="match status" value="1"/>
</dbReference>
<keyword evidence="15" id="KW-1185">Reference proteome</keyword>
<evidence type="ECO:0000256" key="3">
    <source>
        <dbReference type="ARBA" id="ARBA00009119"/>
    </source>
</evidence>
<evidence type="ECO:0000256" key="5">
    <source>
        <dbReference type="ARBA" id="ARBA00022679"/>
    </source>
</evidence>
<dbReference type="Pfam" id="PF21362">
    <property type="entry name" value="Sina_RING"/>
    <property type="match status" value="1"/>
</dbReference>
<dbReference type="SUPFAM" id="SSF49599">
    <property type="entry name" value="TRAF domain-like"/>
    <property type="match status" value="1"/>
</dbReference>
<reference evidence="14" key="1">
    <citation type="submission" date="2020-07" db="EMBL/GenBank/DDBJ databases">
        <title>Genome sequence and genetic diversity analysis of an under-domesticated orphan crop, white fonio (Digitaria exilis).</title>
        <authorList>
            <person name="Bennetzen J.L."/>
            <person name="Chen S."/>
            <person name="Ma X."/>
            <person name="Wang X."/>
            <person name="Yssel A.E.J."/>
            <person name="Chaluvadi S.R."/>
            <person name="Johnson M."/>
            <person name="Gangashetty P."/>
            <person name="Hamidou F."/>
            <person name="Sanogo M.D."/>
            <person name="Zwaenepoel A."/>
            <person name="Wallace J."/>
            <person name="Van De Peer Y."/>
            <person name="Van Deynze A."/>
        </authorList>
    </citation>
    <scope>NUCLEOTIDE SEQUENCE</scope>
    <source>
        <tissue evidence="14">Leaves</tissue>
    </source>
</reference>
<dbReference type="PANTHER" id="PTHR10315">
    <property type="entry name" value="E3 UBIQUITIN PROTEIN LIGASE SIAH"/>
    <property type="match status" value="1"/>
</dbReference>
<dbReference type="GO" id="GO:0061630">
    <property type="term" value="F:ubiquitin protein ligase activity"/>
    <property type="evidence" value="ECO:0007669"/>
    <property type="project" value="UniProtKB-EC"/>
</dbReference>
<dbReference type="UniPathway" id="UPA00143"/>
<feature type="domain" description="RING-type" evidence="12">
    <location>
        <begin position="8"/>
        <end position="42"/>
    </location>
</feature>
<dbReference type="Proteomes" id="UP000636709">
    <property type="component" value="Unassembled WGS sequence"/>
</dbReference>
<proteinExistence type="inferred from homology"/>
<evidence type="ECO:0000256" key="7">
    <source>
        <dbReference type="ARBA" id="ARBA00022771"/>
    </source>
</evidence>
<evidence type="ECO:0000256" key="8">
    <source>
        <dbReference type="ARBA" id="ARBA00022786"/>
    </source>
</evidence>
<evidence type="ECO:0000259" key="12">
    <source>
        <dbReference type="PROSITE" id="PS50089"/>
    </source>
</evidence>
<dbReference type="InterPro" id="IPR052088">
    <property type="entry name" value="E3_ubiquitin-ligase_SINA"/>
</dbReference>
<dbReference type="InterPro" id="IPR013010">
    <property type="entry name" value="Znf_SIAH"/>
</dbReference>
<dbReference type="GO" id="GO:0016567">
    <property type="term" value="P:protein ubiquitination"/>
    <property type="evidence" value="ECO:0007669"/>
    <property type="project" value="UniProtKB-UniPathway"/>
</dbReference>
<dbReference type="Pfam" id="PF21361">
    <property type="entry name" value="Sina_ZnF"/>
    <property type="match status" value="1"/>
</dbReference>
<dbReference type="InterPro" id="IPR013083">
    <property type="entry name" value="Znf_RING/FYVE/PHD"/>
</dbReference>
<keyword evidence="5" id="KW-0808">Transferase</keyword>
<organism evidence="14 15">
    <name type="scientific">Digitaria exilis</name>
    <dbReference type="NCBI Taxonomy" id="1010633"/>
    <lineage>
        <taxon>Eukaryota</taxon>
        <taxon>Viridiplantae</taxon>
        <taxon>Streptophyta</taxon>
        <taxon>Embryophyta</taxon>
        <taxon>Tracheophyta</taxon>
        <taxon>Spermatophyta</taxon>
        <taxon>Magnoliopsida</taxon>
        <taxon>Liliopsida</taxon>
        <taxon>Poales</taxon>
        <taxon>Poaceae</taxon>
        <taxon>PACMAD clade</taxon>
        <taxon>Panicoideae</taxon>
        <taxon>Panicodae</taxon>
        <taxon>Paniceae</taxon>
        <taxon>Anthephorinae</taxon>
        <taxon>Digitaria</taxon>
    </lineage>
</organism>
<accession>A0A835EGU3</accession>
<evidence type="ECO:0000256" key="11">
    <source>
        <dbReference type="SAM" id="MobiDB-lite"/>
    </source>
</evidence>
<evidence type="ECO:0000256" key="9">
    <source>
        <dbReference type="ARBA" id="ARBA00022833"/>
    </source>
</evidence>
<evidence type="ECO:0000256" key="1">
    <source>
        <dbReference type="ARBA" id="ARBA00000900"/>
    </source>
</evidence>
<dbReference type="EC" id="2.3.2.27" evidence="4"/>
<evidence type="ECO:0000256" key="10">
    <source>
        <dbReference type="PROSITE-ProRule" id="PRU00455"/>
    </source>
</evidence>